<name>A0ABW8Q255_9NEIS</name>
<dbReference type="EMBL" id="JBJGEB010000003">
    <property type="protein sequence ID" value="MFK7641637.1"/>
    <property type="molecule type" value="Genomic_DNA"/>
</dbReference>
<dbReference type="SUPFAM" id="SSF48452">
    <property type="entry name" value="TPR-like"/>
    <property type="match status" value="1"/>
</dbReference>
<gene>
    <name evidence="3" type="primary">pgaA</name>
    <name evidence="3" type="ORF">ACI43T_03880</name>
</gene>
<feature type="domain" description="PgaA membrane beta barrel" evidence="2">
    <location>
        <begin position="515"/>
        <end position="799"/>
    </location>
</feature>
<dbReference type="NCBIfam" id="TIGR03939">
    <property type="entry name" value="PGA_TPR_OMP"/>
    <property type="match status" value="1"/>
</dbReference>
<sequence>MKFTRSLPLWAVAFAVIPSVGHAASNVDAERERWVVHSRSGEAERGEAVAALRRLYDGSGDKLVRADLIALLIRGGQQQEALAVCAACRPDGYSADELQNLAKAARDTKKFDTAALFYRELQTRFPQQKTGLLGGALTAIDMARYSEAEVLIKEYRRRFGSDTDIQTAENYLDKQTATLTGRLAGQLGSLGKSSDKETVLQAYRTAAEMQVYPMQERLLESYPQYFSENDRQWLKTGKAVSLLRSALATNNRAQLETAYRELNAVIAAAPENSAIYIAALRDRMTASNALEKREETLADYRRLAKTGEQPDFVKAQYAHALLATGSPNQASAIFRGIADRQIAQSKRVSDDTNEQLIQAYAEAVRYSKAKLLIRNWNTAETALDFTRNAKIKNPLRDKAYFWNARLDAWNGRPGKAVKDMDAWLAEHPADPWALTLRGELAQWDGHDEEAREWFRRAKEYMPPDSQEWVDNKIAQSEMSSGNWKEAGQYAAAGADKPNFSGFRRQYIENRAPQLVANAQAMKTTSPSDGTEWGQDATLYSKRSADGHRAYVTERSAYVPNHGSPLRAGRAGVGAQISLYPATVTVEAGHGFDLNRKAYALASADYRLTGRLKLKADAAYNSANTPVKALNQNVYAHEYNLAAEYRHSSATQIGAGVGLMDFDDGNLRKSANVWMNNLLYQYDRWQLGSKLWVDYSANKDIPEAHYYNPKNSKSLSGTLQLSYTAPLDNGISLKQTVSGGAGRYWQSGVAAENTWNLSYGHDWQFGRKTSLTYEFGRRQAMYDGQPEFQNFGNIGLNMKFN</sequence>
<comment type="caution">
    <text evidence="3">The sequence shown here is derived from an EMBL/GenBank/DDBJ whole genome shotgun (WGS) entry which is preliminary data.</text>
</comment>
<protein>
    <submittedName>
        <fullName evidence="3">Poly-beta-1,6 N-acetyl-D-glucosamine export porin PgaA</fullName>
    </submittedName>
</protein>
<accession>A0ABW8Q255</accession>
<keyword evidence="1" id="KW-0732">Signal</keyword>
<evidence type="ECO:0000259" key="2">
    <source>
        <dbReference type="Pfam" id="PF21197"/>
    </source>
</evidence>
<feature type="chain" id="PRO_5045499304" evidence="1">
    <location>
        <begin position="24"/>
        <end position="800"/>
    </location>
</feature>
<dbReference type="Gene3D" id="1.25.40.10">
    <property type="entry name" value="Tetratricopeptide repeat domain"/>
    <property type="match status" value="1"/>
</dbReference>
<keyword evidence="4" id="KW-1185">Reference proteome</keyword>
<dbReference type="InterPro" id="IPR011990">
    <property type="entry name" value="TPR-like_helical_dom_sf"/>
</dbReference>
<dbReference type="RefSeq" id="WP_405385597.1">
    <property type="nucleotide sequence ID" value="NZ_JBJGEB010000003.1"/>
</dbReference>
<dbReference type="Proteomes" id="UP001621964">
    <property type="component" value="Unassembled WGS sequence"/>
</dbReference>
<evidence type="ECO:0000313" key="4">
    <source>
        <dbReference type="Proteomes" id="UP001621964"/>
    </source>
</evidence>
<organism evidence="3 4">
    <name type="scientific">Neisseria oralis</name>
    <dbReference type="NCBI Taxonomy" id="1107316"/>
    <lineage>
        <taxon>Bacteria</taxon>
        <taxon>Pseudomonadati</taxon>
        <taxon>Pseudomonadota</taxon>
        <taxon>Betaproteobacteria</taxon>
        <taxon>Neisseriales</taxon>
        <taxon>Neisseriaceae</taxon>
        <taxon>Neisseria</taxon>
    </lineage>
</organism>
<dbReference type="InterPro" id="IPR049003">
    <property type="entry name" value="PgaA_barrel"/>
</dbReference>
<reference evidence="3 4" key="1">
    <citation type="submission" date="2024-11" db="EMBL/GenBank/DDBJ databases">
        <authorList>
            <person name="Mikucki A.G."/>
            <person name="Kahler C.M."/>
        </authorList>
    </citation>
    <scope>NUCLEOTIDE SEQUENCE [LARGE SCALE GENOMIC DNA]</scope>
    <source>
        <strain evidence="3 4">EXNM717</strain>
    </source>
</reference>
<dbReference type="InterPro" id="IPR023870">
    <property type="entry name" value="PGA_export_porin_PgaA"/>
</dbReference>
<evidence type="ECO:0000256" key="1">
    <source>
        <dbReference type="SAM" id="SignalP"/>
    </source>
</evidence>
<evidence type="ECO:0000313" key="3">
    <source>
        <dbReference type="EMBL" id="MFK7641637.1"/>
    </source>
</evidence>
<proteinExistence type="predicted"/>
<dbReference type="Pfam" id="PF21197">
    <property type="entry name" value="PgaA_barrel"/>
    <property type="match status" value="1"/>
</dbReference>
<feature type="signal peptide" evidence="1">
    <location>
        <begin position="1"/>
        <end position="23"/>
    </location>
</feature>